<dbReference type="SUPFAM" id="SSF54665">
    <property type="entry name" value="CO dehydrogenase molybdoprotein N-domain-like"/>
    <property type="match status" value="1"/>
</dbReference>
<dbReference type="SMART" id="SM01008">
    <property type="entry name" value="Ald_Xan_dh_C"/>
    <property type="match status" value="1"/>
</dbReference>
<keyword evidence="1" id="KW-0500">Molybdenum</keyword>
<dbReference type="InterPro" id="IPR046867">
    <property type="entry name" value="AldOxase/xan_DH_MoCoBD2"/>
</dbReference>
<evidence type="ECO:0000313" key="4">
    <source>
        <dbReference type="EMBL" id="RID83620.1"/>
    </source>
</evidence>
<keyword evidence="5" id="KW-1185">Reference proteome</keyword>
<dbReference type="AlphaFoldDB" id="A0A398B6T1"/>
<dbReference type="EMBL" id="QWVS01000032">
    <property type="protein sequence ID" value="RID83620.1"/>
    <property type="molecule type" value="Genomic_DNA"/>
</dbReference>
<dbReference type="Proteomes" id="UP000266016">
    <property type="component" value="Unassembled WGS sequence"/>
</dbReference>
<organism evidence="4 5">
    <name type="scientific">Peribacillus asahii</name>
    <dbReference type="NCBI Taxonomy" id="228899"/>
    <lineage>
        <taxon>Bacteria</taxon>
        <taxon>Bacillati</taxon>
        <taxon>Bacillota</taxon>
        <taxon>Bacilli</taxon>
        <taxon>Bacillales</taxon>
        <taxon>Bacillaceae</taxon>
        <taxon>Peribacillus</taxon>
    </lineage>
</organism>
<dbReference type="GO" id="GO:0005506">
    <property type="term" value="F:iron ion binding"/>
    <property type="evidence" value="ECO:0007669"/>
    <property type="project" value="InterPro"/>
</dbReference>
<dbReference type="InterPro" id="IPR037165">
    <property type="entry name" value="AldOxase/xan_DH_Mopterin-bd_sf"/>
</dbReference>
<dbReference type="Gene3D" id="3.90.1170.50">
    <property type="entry name" value="Aldehyde oxidase/xanthine dehydrogenase, a/b hammerhead"/>
    <property type="match status" value="1"/>
</dbReference>
<keyword evidence="2" id="KW-0560">Oxidoreductase</keyword>
<feature type="domain" description="Aldehyde oxidase/xanthine dehydrogenase a/b hammerhead" evidence="3">
    <location>
        <begin position="21"/>
        <end position="125"/>
    </location>
</feature>
<dbReference type="SUPFAM" id="SSF56003">
    <property type="entry name" value="Molybdenum cofactor-binding domain"/>
    <property type="match status" value="1"/>
</dbReference>
<dbReference type="Pfam" id="PF02738">
    <property type="entry name" value="MoCoBD_1"/>
    <property type="match status" value="1"/>
</dbReference>
<dbReference type="PANTHER" id="PTHR11908:SF132">
    <property type="entry name" value="ALDEHYDE OXIDASE 1-RELATED"/>
    <property type="match status" value="1"/>
</dbReference>
<dbReference type="RefSeq" id="WP_119118002.1">
    <property type="nucleotide sequence ID" value="NZ_QWVS01000032.1"/>
</dbReference>
<proteinExistence type="predicted"/>
<evidence type="ECO:0000256" key="1">
    <source>
        <dbReference type="ARBA" id="ARBA00022505"/>
    </source>
</evidence>
<dbReference type="InterPro" id="IPR008274">
    <property type="entry name" value="AldOxase/xan_DH_MoCoBD1"/>
</dbReference>
<protein>
    <submittedName>
        <fullName evidence="4">Xanthine dehydrogenase family protein molybdopterin-binding subunit</fullName>
    </submittedName>
</protein>
<gene>
    <name evidence="4" type="ORF">D1953_15030</name>
</gene>
<reference evidence="4 5" key="1">
    <citation type="submission" date="2018-08" db="EMBL/GenBank/DDBJ databases">
        <title>Bacillus jemisoniae sp. nov., Bacillus chryseoplanitiae sp. nov., Bacillus resnikiae sp. nov., and Bacillus frankliniae sp. nov., isolated from Viking spacecraft and associated surfaces.</title>
        <authorList>
            <person name="Seuylemezian A."/>
            <person name="Vaishampayan P."/>
        </authorList>
    </citation>
    <scope>NUCLEOTIDE SEQUENCE [LARGE SCALE GENOMIC DNA]</scope>
    <source>
        <strain evidence="4 5">MA001</strain>
    </source>
</reference>
<dbReference type="Pfam" id="PF01315">
    <property type="entry name" value="Ald_Xan_dh_C"/>
    <property type="match status" value="1"/>
</dbReference>
<dbReference type="Pfam" id="PF20256">
    <property type="entry name" value="MoCoBD_2"/>
    <property type="match status" value="1"/>
</dbReference>
<name>A0A398B6T1_9BACI</name>
<dbReference type="InterPro" id="IPR036856">
    <property type="entry name" value="Ald_Oxase/Xan_DH_a/b_sf"/>
</dbReference>
<comment type="caution">
    <text evidence="4">The sequence shown here is derived from an EMBL/GenBank/DDBJ whole genome shotgun (WGS) entry which is preliminary data.</text>
</comment>
<evidence type="ECO:0000313" key="5">
    <source>
        <dbReference type="Proteomes" id="UP000266016"/>
    </source>
</evidence>
<sequence length="788" mass="86781">MKRYRVIGKSVLKKESWDKVSGRVKYIDDHQEVGTLHVKLLTSTYAHAYIGNVDTTEAWKVPGVRAIVTGKDYPLLIGTTIKDRPLLAFDKVRYYGEPIAMVIADTEAIAIQAVTLICVEYKPLRVVNSPVEAYQKDAPLVHDQIEQYLIDQDADTTGTSGGIRPVPGTNIANRQGIRKGNIERGFARSDVIVEEVFSFKQSDHTAIETRCADVEIKKTGEVIIHSASQEPFEMRELISQTFNIDEGKVHVHIPLVGGSFGAKTSVQLEPLAYVASKAVGGRKVRLRNSREEDIVTSPVHIGLHAKVKMGCTRDGKLQAIKLFFLFDGGAYAERAVPVTKAAAFDCTGPYTIDHVWCDSLCMYTNHPYATDFRGFGRTEVAFGVERTIDIMANKLGMCPLEFRLKNAIQPGDTSPTKVLLNKSNLGDIRECLLQLRELIDWDRGQRIDISDRIVRTKGISCTWKNGDPPPGVGAGAILTFNSDGGININCAAIEIGQGTKTVLTQMVAEKMKMDVDDVFIQMEVNTQLSPEHWETAASRTTFLSGNAVLRAVEDAIRQLKRTAAIILKVPVDELEVANKKVYKKTSPSISIDFSEIVYGYIFPDGKVAGTQVVGRGTYMIPGITEMDPVTGRGIQGPEWGVVAQAVEVEFDKRDNTFKLIRAVSVADAGTILNYKGAETQVMGAMNMGLSFATREGFLYDDQGKVLTTQFRSYKVMHYGEQPEYIVRFIENPVKGAPFGSRGLGEHGIMGMPAAVANSLSLAANVSLQQLPLTPEFIWKTRLKAGEVY</sequence>
<evidence type="ECO:0000256" key="2">
    <source>
        <dbReference type="ARBA" id="ARBA00023002"/>
    </source>
</evidence>
<evidence type="ECO:0000259" key="3">
    <source>
        <dbReference type="SMART" id="SM01008"/>
    </source>
</evidence>
<dbReference type="Gene3D" id="3.30.365.10">
    <property type="entry name" value="Aldehyde oxidase/xanthine dehydrogenase, molybdopterin binding domain"/>
    <property type="match status" value="4"/>
</dbReference>
<accession>A0A398B6T1</accession>
<dbReference type="GO" id="GO:0016491">
    <property type="term" value="F:oxidoreductase activity"/>
    <property type="evidence" value="ECO:0007669"/>
    <property type="project" value="UniProtKB-KW"/>
</dbReference>
<dbReference type="PANTHER" id="PTHR11908">
    <property type="entry name" value="XANTHINE DEHYDROGENASE"/>
    <property type="match status" value="1"/>
</dbReference>
<dbReference type="InterPro" id="IPR000674">
    <property type="entry name" value="Ald_Oxase/Xan_DH_a/b"/>
</dbReference>
<dbReference type="InterPro" id="IPR016208">
    <property type="entry name" value="Ald_Oxase/xanthine_DH-like"/>
</dbReference>